<dbReference type="Pfam" id="PF13523">
    <property type="entry name" value="Acetyltransf_8"/>
    <property type="match status" value="1"/>
</dbReference>
<dbReference type="PROSITE" id="PS51186">
    <property type="entry name" value="GNAT"/>
    <property type="match status" value="1"/>
</dbReference>
<dbReference type="Proteomes" id="UP000278746">
    <property type="component" value="Unassembled WGS sequence"/>
</dbReference>
<dbReference type="GO" id="GO:0016410">
    <property type="term" value="F:N-acyltransferase activity"/>
    <property type="evidence" value="ECO:0007669"/>
    <property type="project" value="TreeGrafter"/>
</dbReference>
<evidence type="ECO:0000256" key="1">
    <source>
        <dbReference type="ARBA" id="ARBA00023251"/>
    </source>
</evidence>
<feature type="domain" description="N-acetyltransferase" evidence="2">
    <location>
        <begin position="17"/>
        <end position="177"/>
    </location>
</feature>
<evidence type="ECO:0000259" key="2">
    <source>
        <dbReference type="PROSITE" id="PS51186"/>
    </source>
</evidence>
<dbReference type="InterPro" id="IPR016181">
    <property type="entry name" value="Acyl_CoA_acyltransferase"/>
</dbReference>
<keyword evidence="4" id="KW-1185">Reference proteome</keyword>
<dbReference type="OrthoDB" id="9795206at2"/>
<protein>
    <submittedName>
        <fullName evidence="3">N-acetyltransferase</fullName>
    </submittedName>
</protein>
<dbReference type="EMBL" id="RHIB01000004">
    <property type="protein sequence ID" value="RNA66277.1"/>
    <property type="molecule type" value="Genomic_DNA"/>
</dbReference>
<dbReference type="PANTHER" id="PTHR31438:SF1">
    <property type="entry name" value="LYSINE N-ACYLTRANSFERASE C17G9.06C-RELATED"/>
    <property type="match status" value="1"/>
</dbReference>
<gene>
    <name evidence="3" type="ORF">EBO34_19340</name>
</gene>
<organism evidence="3 4">
    <name type="scientific">Alteribacter keqinensis</name>
    <dbReference type="NCBI Taxonomy" id="2483800"/>
    <lineage>
        <taxon>Bacteria</taxon>
        <taxon>Bacillati</taxon>
        <taxon>Bacillota</taxon>
        <taxon>Bacilli</taxon>
        <taxon>Bacillales</taxon>
        <taxon>Bacillaceae</taxon>
        <taxon>Alteribacter</taxon>
    </lineage>
</organism>
<accession>A0A3M7TL64</accession>
<keyword evidence="3" id="KW-0808">Transferase</keyword>
<reference evidence="3 4" key="1">
    <citation type="submission" date="2018-10" db="EMBL/GenBank/DDBJ databases">
        <title>Bacillus Keqinensis sp. nov., a moderately halophilic bacterium isolated from a saline-alkaline lake.</title>
        <authorList>
            <person name="Wang H."/>
        </authorList>
    </citation>
    <scope>NUCLEOTIDE SEQUENCE [LARGE SCALE GENOMIC DNA]</scope>
    <source>
        <strain evidence="3 4">KQ-3</strain>
    </source>
</reference>
<keyword evidence="1" id="KW-0046">Antibiotic resistance</keyword>
<evidence type="ECO:0000313" key="3">
    <source>
        <dbReference type="EMBL" id="RNA66277.1"/>
    </source>
</evidence>
<evidence type="ECO:0000313" key="4">
    <source>
        <dbReference type="Proteomes" id="UP000278746"/>
    </source>
</evidence>
<dbReference type="AlphaFoldDB" id="A0A3M7TL64"/>
<comment type="caution">
    <text evidence="3">The sequence shown here is derived from an EMBL/GenBank/DDBJ whole genome shotgun (WGS) entry which is preliminary data.</text>
</comment>
<proteinExistence type="predicted"/>
<dbReference type="SUPFAM" id="SSF55729">
    <property type="entry name" value="Acyl-CoA N-acyltransferases (Nat)"/>
    <property type="match status" value="1"/>
</dbReference>
<dbReference type="GO" id="GO:0046677">
    <property type="term" value="P:response to antibiotic"/>
    <property type="evidence" value="ECO:0007669"/>
    <property type="project" value="UniProtKB-KW"/>
</dbReference>
<dbReference type="PANTHER" id="PTHR31438">
    <property type="entry name" value="LYSINE N-ACYLTRANSFERASE C17G9.06C-RELATED"/>
    <property type="match status" value="1"/>
</dbReference>
<name>A0A3M7TL64_9BACI</name>
<dbReference type="Gene3D" id="3.40.630.30">
    <property type="match status" value="1"/>
</dbReference>
<dbReference type="CDD" id="cd04301">
    <property type="entry name" value="NAT_SF"/>
    <property type="match status" value="1"/>
</dbReference>
<dbReference type="RefSeq" id="WP_122901719.1">
    <property type="nucleotide sequence ID" value="NZ_RHIB01000004.1"/>
</dbReference>
<dbReference type="InterPro" id="IPR000182">
    <property type="entry name" value="GNAT_dom"/>
</dbReference>
<sequence>MPILTNKDITVDHLEKTHIPTLAKWLSDPRVLEFYEDRDNPFDEEKVEQEFFKKWEKGVHPCIVKWKGEPIGYIQFYKLDEATRSLYKLHGDTPVRYGIDQFIGEPGYWGQGIGQLLVSSMTDYLFETKKAGAVVMDPQSGNHRALACYKKCGYKKIRFLPRHEWHEGAYRDCWLIEKRAES</sequence>